<organism evidence="1">
    <name type="scientific">Magallana gigas</name>
    <name type="common">Pacific oyster</name>
    <name type="synonym">Crassostrea gigas</name>
    <dbReference type="NCBI Taxonomy" id="29159"/>
    <lineage>
        <taxon>Eukaryota</taxon>
        <taxon>Metazoa</taxon>
        <taxon>Spiralia</taxon>
        <taxon>Lophotrochozoa</taxon>
        <taxon>Mollusca</taxon>
        <taxon>Bivalvia</taxon>
        <taxon>Autobranchia</taxon>
        <taxon>Pteriomorphia</taxon>
        <taxon>Ostreida</taxon>
        <taxon>Ostreoidea</taxon>
        <taxon>Ostreidae</taxon>
        <taxon>Magallana</taxon>
    </lineage>
</organism>
<sequence>MAQLSNILAAGVSFLIGLSIGLVLLIIGLVKNIEDLIILGALFLGLLLVLVVFVLISIKIKEEGARDWTFSEVAIDPKDM</sequence>
<dbReference type="AlphaFoldDB" id="K1R1L1"/>
<dbReference type="EMBL" id="JH817943">
    <property type="protein sequence ID" value="EKC43152.1"/>
    <property type="molecule type" value="Genomic_DNA"/>
</dbReference>
<evidence type="ECO:0000313" key="1">
    <source>
        <dbReference type="EMBL" id="EKC43152.1"/>
    </source>
</evidence>
<accession>K1R1L1</accession>
<reference evidence="1" key="1">
    <citation type="journal article" date="2012" name="Nature">
        <title>The oyster genome reveals stress adaptation and complexity of shell formation.</title>
        <authorList>
            <person name="Zhang G."/>
            <person name="Fang X."/>
            <person name="Guo X."/>
            <person name="Li L."/>
            <person name="Luo R."/>
            <person name="Xu F."/>
            <person name="Yang P."/>
            <person name="Zhang L."/>
            <person name="Wang X."/>
            <person name="Qi H."/>
            <person name="Xiong Z."/>
            <person name="Que H."/>
            <person name="Xie Y."/>
            <person name="Holland P.W."/>
            <person name="Paps J."/>
            <person name="Zhu Y."/>
            <person name="Wu F."/>
            <person name="Chen Y."/>
            <person name="Wang J."/>
            <person name="Peng C."/>
            <person name="Meng J."/>
            <person name="Yang L."/>
            <person name="Liu J."/>
            <person name="Wen B."/>
            <person name="Zhang N."/>
            <person name="Huang Z."/>
            <person name="Zhu Q."/>
            <person name="Feng Y."/>
            <person name="Mount A."/>
            <person name="Hedgecock D."/>
            <person name="Xu Z."/>
            <person name="Liu Y."/>
            <person name="Domazet-Loso T."/>
            <person name="Du Y."/>
            <person name="Sun X."/>
            <person name="Zhang S."/>
            <person name="Liu B."/>
            <person name="Cheng P."/>
            <person name="Jiang X."/>
            <person name="Li J."/>
            <person name="Fan D."/>
            <person name="Wang W."/>
            <person name="Fu W."/>
            <person name="Wang T."/>
            <person name="Wang B."/>
            <person name="Zhang J."/>
            <person name="Peng Z."/>
            <person name="Li Y."/>
            <person name="Li N."/>
            <person name="Wang J."/>
            <person name="Chen M."/>
            <person name="He Y."/>
            <person name="Tan F."/>
            <person name="Song X."/>
            <person name="Zheng Q."/>
            <person name="Huang R."/>
            <person name="Yang H."/>
            <person name="Du X."/>
            <person name="Chen L."/>
            <person name="Yang M."/>
            <person name="Gaffney P.M."/>
            <person name="Wang S."/>
            <person name="Luo L."/>
            <person name="She Z."/>
            <person name="Ming Y."/>
            <person name="Huang W."/>
            <person name="Zhang S."/>
            <person name="Huang B."/>
            <person name="Zhang Y."/>
            <person name="Qu T."/>
            <person name="Ni P."/>
            <person name="Miao G."/>
            <person name="Wang J."/>
            <person name="Wang Q."/>
            <person name="Steinberg C.E."/>
            <person name="Wang H."/>
            <person name="Li N."/>
            <person name="Qian L."/>
            <person name="Zhang G."/>
            <person name="Li Y."/>
            <person name="Yang H."/>
            <person name="Liu X."/>
            <person name="Wang J."/>
            <person name="Yin Y."/>
            <person name="Wang J."/>
        </authorList>
    </citation>
    <scope>NUCLEOTIDE SEQUENCE [LARGE SCALE GENOMIC DNA]</scope>
    <source>
        <strain evidence="1">05x7-T-G4-1.051#20</strain>
    </source>
</reference>
<proteinExistence type="predicted"/>
<name>K1R1L1_MAGGI</name>
<protein>
    <submittedName>
        <fullName evidence="1">Uncharacterized protein</fullName>
    </submittedName>
</protein>
<gene>
    <name evidence="1" type="ORF">CGI_10021167</name>
</gene>
<dbReference type="HOGENOM" id="CLU_2592092_0_0_1"/>
<dbReference type="InParanoid" id="K1R1L1"/>